<dbReference type="EMBL" id="VDEP01000238">
    <property type="protein sequence ID" value="KAA1121405.1"/>
    <property type="molecule type" value="Genomic_DNA"/>
</dbReference>
<dbReference type="AlphaFoldDB" id="A0A5B0R8R7"/>
<gene>
    <name evidence="1" type="ORF">PGTUg99_021915</name>
</gene>
<name>A0A5B0R8R7_PUCGR</name>
<proteinExistence type="predicted"/>
<organism evidence="1 2">
    <name type="scientific">Puccinia graminis f. sp. tritici</name>
    <dbReference type="NCBI Taxonomy" id="56615"/>
    <lineage>
        <taxon>Eukaryota</taxon>
        <taxon>Fungi</taxon>
        <taxon>Dikarya</taxon>
        <taxon>Basidiomycota</taxon>
        <taxon>Pucciniomycotina</taxon>
        <taxon>Pucciniomycetes</taxon>
        <taxon>Pucciniales</taxon>
        <taxon>Pucciniaceae</taxon>
        <taxon>Puccinia</taxon>
    </lineage>
</organism>
<comment type="caution">
    <text evidence="1">The sequence shown here is derived from an EMBL/GenBank/DDBJ whole genome shotgun (WGS) entry which is preliminary data.</text>
</comment>
<reference evidence="1 2" key="1">
    <citation type="submission" date="2019-05" db="EMBL/GenBank/DDBJ databases">
        <title>Emergence of the Ug99 lineage of the wheat stem rust pathogen through somatic hybridization.</title>
        <authorList>
            <person name="Li F."/>
            <person name="Upadhyaya N.M."/>
            <person name="Sperschneider J."/>
            <person name="Matny O."/>
            <person name="Nguyen-Phuc H."/>
            <person name="Mago R."/>
            <person name="Raley C."/>
            <person name="Miller M.E."/>
            <person name="Silverstein K.A.T."/>
            <person name="Henningsen E."/>
            <person name="Hirsch C.D."/>
            <person name="Visser B."/>
            <person name="Pretorius Z.A."/>
            <person name="Steffenson B.J."/>
            <person name="Schwessinger B."/>
            <person name="Dodds P.N."/>
            <person name="Figueroa M."/>
        </authorList>
    </citation>
    <scope>NUCLEOTIDE SEQUENCE [LARGE SCALE GENOMIC DNA]</scope>
    <source>
        <strain evidence="1 2">Ug99</strain>
    </source>
</reference>
<evidence type="ECO:0000313" key="2">
    <source>
        <dbReference type="Proteomes" id="UP000325313"/>
    </source>
</evidence>
<accession>A0A5B0R8R7</accession>
<dbReference type="Proteomes" id="UP000325313">
    <property type="component" value="Unassembled WGS sequence"/>
</dbReference>
<protein>
    <submittedName>
        <fullName evidence="1">Uncharacterized protein</fullName>
    </submittedName>
</protein>
<evidence type="ECO:0000313" key="1">
    <source>
        <dbReference type="EMBL" id="KAA1121405.1"/>
    </source>
</evidence>
<sequence length="63" mass="6918">MLGFPKQIIWSSWLTFKFKCPNVISTVSGSGGDLSRTLTSITPPQHLDQPLLKNSSAYSFSNS</sequence>